<sequence>MPLVAWNDGYIRVEEKVKEGGISVSFEAEEEKEMEEDHNPRKLCRPSEKSVFLETPHLSPTAKLLILKELRSSCKLTGKSTYRIVTKSFLKDLNKRTISVPYNDKDGEKNIMYYMIINKKANKNT</sequence>
<organism evidence="1 2">
    <name type="scientific">Zosterops borbonicus</name>
    <dbReference type="NCBI Taxonomy" id="364589"/>
    <lineage>
        <taxon>Eukaryota</taxon>
        <taxon>Metazoa</taxon>
        <taxon>Chordata</taxon>
        <taxon>Craniata</taxon>
        <taxon>Vertebrata</taxon>
        <taxon>Euteleostomi</taxon>
        <taxon>Archelosauria</taxon>
        <taxon>Archosauria</taxon>
        <taxon>Dinosauria</taxon>
        <taxon>Saurischia</taxon>
        <taxon>Theropoda</taxon>
        <taxon>Coelurosauria</taxon>
        <taxon>Aves</taxon>
        <taxon>Neognathae</taxon>
        <taxon>Neoaves</taxon>
        <taxon>Telluraves</taxon>
        <taxon>Australaves</taxon>
        <taxon>Passeriformes</taxon>
        <taxon>Sylvioidea</taxon>
        <taxon>Zosteropidae</taxon>
        <taxon>Zosterops</taxon>
    </lineage>
</organism>
<accession>A0A8K1LJZ2</accession>
<reference evidence="1" key="1">
    <citation type="submission" date="2019-04" db="EMBL/GenBank/DDBJ databases">
        <title>Genome assembly of Zosterops borbonicus 15179.</title>
        <authorList>
            <person name="Leroy T."/>
            <person name="Anselmetti Y."/>
            <person name="Tilak M.-K."/>
            <person name="Nabholz B."/>
        </authorList>
    </citation>
    <scope>NUCLEOTIDE SEQUENCE</scope>
    <source>
        <strain evidence="1">HGM_15179</strain>
        <tissue evidence="1">Muscle</tissue>
    </source>
</reference>
<dbReference type="AlphaFoldDB" id="A0A8K1LJZ2"/>
<dbReference type="EMBL" id="SWJQ01000296">
    <property type="protein sequence ID" value="TRZ16774.1"/>
    <property type="molecule type" value="Genomic_DNA"/>
</dbReference>
<proteinExistence type="predicted"/>
<keyword evidence="2" id="KW-1185">Reference proteome</keyword>
<dbReference type="Proteomes" id="UP000796761">
    <property type="component" value="Unassembled WGS sequence"/>
</dbReference>
<protein>
    <submittedName>
        <fullName evidence="1">Uncharacterized protein</fullName>
    </submittedName>
</protein>
<evidence type="ECO:0000313" key="1">
    <source>
        <dbReference type="EMBL" id="TRZ16774.1"/>
    </source>
</evidence>
<name>A0A8K1LJZ2_9PASS</name>
<evidence type="ECO:0000313" key="2">
    <source>
        <dbReference type="Proteomes" id="UP000796761"/>
    </source>
</evidence>
<gene>
    <name evidence="1" type="ORF">HGM15179_010331</name>
</gene>
<comment type="caution">
    <text evidence="1">The sequence shown here is derived from an EMBL/GenBank/DDBJ whole genome shotgun (WGS) entry which is preliminary data.</text>
</comment>